<dbReference type="RefSeq" id="WP_104615281.1">
    <property type="nucleotide sequence ID" value="NZ_CP167817.1"/>
</dbReference>
<evidence type="ECO:0000256" key="1">
    <source>
        <dbReference type="ARBA" id="ARBA00010515"/>
    </source>
</evidence>
<dbReference type="SUPFAM" id="SSF53474">
    <property type="entry name" value="alpha/beta-Hydrolases"/>
    <property type="match status" value="1"/>
</dbReference>
<organism evidence="5 6">
    <name type="scientific">Xanthomonas dyei</name>
    <dbReference type="NCBI Taxonomy" id="743699"/>
    <lineage>
        <taxon>Bacteria</taxon>
        <taxon>Pseudomonadati</taxon>
        <taxon>Pseudomonadota</taxon>
        <taxon>Gammaproteobacteria</taxon>
        <taxon>Lysobacterales</taxon>
        <taxon>Lysobacteraceae</taxon>
        <taxon>Xanthomonas</taxon>
    </lineage>
</organism>
<evidence type="ECO:0000256" key="3">
    <source>
        <dbReference type="SAM" id="SignalP"/>
    </source>
</evidence>
<name>A0A2S7C5B2_9XANT</name>
<dbReference type="InterPro" id="IPR029058">
    <property type="entry name" value="AB_hydrolase_fold"/>
</dbReference>
<dbReference type="InterPro" id="IPR013094">
    <property type="entry name" value="AB_hydrolase_3"/>
</dbReference>
<comment type="similarity">
    <text evidence="1">Belongs to the 'GDXG' lipolytic enzyme family.</text>
</comment>
<dbReference type="AlphaFoldDB" id="A0A2S7C5B2"/>
<protein>
    <submittedName>
        <fullName evidence="5">Alpha/beta hydrolase</fullName>
    </submittedName>
</protein>
<dbReference type="GO" id="GO:0016787">
    <property type="term" value="F:hydrolase activity"/>
    <property type="evidence" value="ECO:0007669"/>
    <property type="project" value="UniProtKB-KW"/>
</dbReference>
<feature type="chain" id="PRO_5015720886" evidence="3">
    <location>
        <begin position="23"/>
        <end position="343"/>
    </location>
</feature>
<dbReference type="InterPro" id="IPR002168">
    <property type="entry name" value="Lipase_GDXG_HIS_AS"/>
</dbReference>
<reference evidence="5 6" key="1">
    <citation type="submission" date="2016-08" db="EMBL/GenBank/DDBJ databases">
        <authorList>
            <person name="Seilhamer J.J."/>
        </authorList>
    </citation>
    <scope>NUCLEOTIDE SEQUENCE [LARGE SCALE GENOMIC DNA]</scope>
    <source>
        <strain evidence="5 6">CFBP7245</strain>
    </source>
</reference>
<dbReference type="InterPro" id="IPR050300">
    <property type="entry name" value="GDXG_lipolytic_enzyme"/>
</dbReference>
<accession>A0A2S7C5B2</accession>
<gene>
    <name evidence="5" type="ORF">XdyCFBP7245_08565</name>
</gene>
<evidence type="ECO:0000313" key="5">
    <source>
        <dbReference type="EMBL" id="PPU56721.1"/>
    </source>
</evidence>
<evidence type="ECO:0000256" key="2">
    <source>
        <dbReference type="ARBA" id="ARBA00022801"/>
    </source>
</evidence>
<dbReference type="PANTHER" id="PTHR48081:SF8">
    <property type="entry name" value="ALPHA_BETA HYDROLASE FOLD-3 DOMAIN-CONTAINING PROTEIN-RELATED"/>
    <property type="match status" value="1"/>
</dbReference>
<proteinExistence type="inferred from homology"/>
<comment type="caution">
    <text evidence="5">The sequence shown here is derived from an EMBL/GenBank/DDBJ whole genome shotgun (WGS) entry which is preliminary data.</text>
</comment>
<keyword evidence="3" id="KW-0732">Signal</keyword>
<feature type="domain" description="Alpha/beta hydrolase fold-3" evidence="4">
    <location>
        <begin position="108"/>
        <end position="314"/>
    </location>
</feature>
<keyword evidence="2 5" id="KW-0378">Hydrolase</keyword>
<dbReference type="PROSITE" id="PS01173">
    <property type="entry name" value="LIPASE_GDXG_HIS"/>
    <property type="match status" value="1"/>
</dbReference>
<dbReference type="Gene3D" id="3.40.50.1820">
    <property type="entry name" value="alpha/beta hydrolase"/>
    <property type="match status" value="1"/>
</dbReference>
<dbReference type="PANTHER" id="PTHR48081">
    <property type="entry name" value="AB HYDROLASE SUPERFAMILY PROTEIN C4A8.06C"/>
    <property type="match status" value="1"/>
</dbReference>
<feature type="signal peptide" evidence="3">
    <location>
        <begin position="1"/>
        <end position="22"/>
    </location>
</feature>
<dbReference type="Pfam" id="PF07859">
    <property type="entry name" value="Abhydrolase_3"/>
    <property type="match status" value="1"/>
</dbReference>
<dbReference type="Proteomes" id="UP000238908">
    <property type="component" value="Unassembled WGS sequence"/>
</dbReference>
<evidence type="ECO:0000259" key="4">
    <source>
        <dbReference type="Pfam" id="PF07859"/>
    </source>
</evidence>
<dbReference type="EMBL" id="MDEE01000009">
    <property type="protein sequence ID" value="PPU56721.1"/>
    <property type="molecule type" value="Genomic_DNA"/>
</dbReference>
<evidence type="ECO:0000313" key="6">
    <source>
        <dbReference type="Proteomes" id="UP000238908"/>
    </source>
</evidence>
<sequence length="343" mass="36630">MKPYASLLLVGTLASAIGGALAAPTDSSAPAASPKVQAFLDALNSSGGKPMEQLTPQQARKILVDAQAGATLPAAEVTRKTITVDGKPLGLVVIKPPGSAGKTLPVFMFFHGGGWVLGDFPTHERLIRDLARASGAAAVYVDYSPSPEARYPVAIHQAYAATKWVAEHGAELGVDGTRLAVVGNSVGGNMATSVALQAKAAGTPALRYQVLLWPVTDAAFDNGSYQQYQQGYFLSRNMMRWFWDSYTTDPKQRREIYASPLQASVEQLKGLPPTLIQTAELDVLRDEGEAYGRKLDQAGVDVTVTRYNGLIHDYGLLNALSEVPAVRTAIRQAGDELQQHLAK</sequence>